<keyword evidence="1" id="KW-0496">Mitochondrion</keyword>
<name>A0A124GP76_PICGL</name>
<dbReference type="AlphaFoldDB" id="A0A124GP76"/>
<accession>A0A124GP76</accession>
<reference evidence="1" key="1">
    <citation type="journal article" date="2015" name="Genome Biol. Evol.">
        <title>Organellar Genomes of White Spruce (Picea glauca): Assembly and Annotation.</title>
        <authorList>
            <person name="Jackman S.D."/>
            <person name="Warren R.L."/>
            <person name="Gibb E.A."/>
            <person name="Vandervalk B.P."/>
            <person name="Mohamadi H."/>
            <person name="Chu J."/>
            <person name="Raymond A."/>
            <person name="Pleasance S."/>
            <person name="Coope R."/>
            <person name="Wildung M.R."/>
            <person name="Ritland C.E."/>
            <person name="Bousquet J."/>
            <person name="Jones S.J."/>
            <person name="Bohlmann J."/>
            <person name="Birol I."/>
        </authorList>
    </citation>
    <scope>NUCLEOTIDE SEQUENCE [LARGE SCALE GENOMIC DNA]</scope>
    <source>
        <tissue evidence="1">Flushing bud</tissue>
    </source>
</reference>
<gene>
    <name evidence="1" type="ORF">ABT39_MTgene942</name>
</gene>
<sequence>MCVLSFPSQVQESLCRSFNFESKIIHFGMINFGSSVTQVRHRSAKNASSYKISCISLSTFRIS</sequence>
<evidence type="ECO:0000313" key="1">
    <source>
        <dbReference type="EMBL" id="KUM51096.1"/>
    </source>
</evidence>
<comment type="caution">
    <text evidence="1">The sequence shown here is derived from an EMBL/GenBank/DDBJ whole genome shotgun (WGS) entry which is preliminary data.</text>
</comment>
<dbReference type="EMBL" id="LKAM01000001">
    <property type="protein sequence ID" value="KUM51096.1"/>
    <property type="molecule type" value="Genomic_DNA"/>
</dbReference>
<protein>
    <submittedName>
        <fullName evidence="1">Uncharacterized protein</fullName>
    </submittedName>
</protein>
<proteinExistence type="predicted"/>
<organism evidence="1">
    <name type="scientific">Picea glauca</name>
    <name type="common">White spruce</name>
    <name type="synonym">Pinus glauca</name>
    <dbReference type="NCBI Taxonomy" id="3330"/>
    <lineage>
        <taxon>Eukaryota</taxon>
        <taxon>Viridiplantae</taxon>
        <taxon>Streptophyta</taxon>
        <taxon>Embryophyta</taxon>
        <taxon>Tracheophyta</taxon>
        <taxon>Spermatophyta</taxon>
        <taxon>Pinopsida</taxon>
        <taxon>Pinidae</taxon>
        <taxon>Conifers I</taxon>
        <taxon>Pinales</taxon>
        <taxon>Pinaceae</taxon>
        <taxon>Picea</taxon>
    </lineage>
</organism>
<geneLocation type="mitochondrion" evidence="1"/>